<dbReference type="EMBL" id="PJEX01000706">
    <property type="protein sequence ID" value="TKW48824.1"/>
    <property type="molecule type" value="Genomic_DNA"/>
</dbReference>
<comment type="caution">
    <text evidence="1">The sequence shown here is derived from an EMBL/GenBank/DDBJ whole genome shotgun (WGS) entry which is preliminary data.</text>
</comment>
<proteinExistence type="predicted"/>
<dbReference type="AlphaFoldDB" id="A0A4U6X1E3"/>
<reference evidence="1 2" key="1">
    <citation type="journal article" date="2019" name="PLoS ONE">
        <title>Comparative genome analysis indicates high evolutionary potential of pathogenicity genes in Colletotrichum tanaceti.</title>
        <authorList>
            <person name="Lelwala R.V."/>
            <person name="Korhonen P.K."/>
            <person name="Young N.D."/>
            <person name="Scott J.B."/>
            <person name="Ades P.A."/>
            <person name="Gasser R.B."/>
            <person name="Taylor P.W.J."/>
        </authorList>
    </citation>
    <scope>NUCLEOTIDE SEQUENCE [LARGE SCALE GENOMIC DNA]</scope>
    <source>
        <strain evidence="1">BRIP57314</strain>
    </source>
</reference>
<dbReference type="Proteomes" id="UP000310108">
    <property type="component" value="Unassembled WGS sequence"/>
</dbReference>
<sequence>MGGVLSTWPVTGAFSFPGDAGAGAGLMIPCGIWIWIDDTGHKWASAETGEMCGIGIGNAEMGADSGE</sequence>
<protein>
    <submittedName>
        <fullName evidence="1">Uncharacterized protein</fullName>
    </submittedName>
</protein>
<name>A0A4U6X1E3_9PEZI</name>
<organism evidence="1 2">
    <name type="scientific">Colletotrichum tanaceti</name>
    <dbReference type="NCBI Taxonomy" id="1306861"/>
    <lineage>
        <taxon>Eukaryota</taxon>
        <taxon>Fungi</taxon>
        <taxon>Dikarya</taxon>
        <taxon>Ascomycota</taxon>
        <taxon>Pezizomycotina</taxon>
        <taxon>Sordariomycetes</taxon>
        <taxon>Hypocreomycetidae</taxon>
        <taxon>Glomerellales</taxon>
        <taxon>Glomerellaceae</taxon>
        <taxon>Colletotrichum</taxon>
        <taxon>Colletotrichum destructivum species complex</taxon>
    </lineage>
</organism>
<evidence type="ECO:0000313" key="1">
    <source>
        <dbReference type="EMBL" id="TKW48824.1"/>
    </source>
</evidence>
<accession>A0A4U6X1E3</accession>
<evidence type="ECO:0000313" key="2">
    <source>
        <dbReference type="Proteomes" id="UP000310108"/>
    </source>
</evidence>
<gene>
    <name evidence="1" type="ORF">CTA1_1588</name>
</gene>
<keyword evidence="2" id="KW-1185">Reference proteome</keyword>